<feature type="region of interest" description="Disordered" evidence="1">
    <location>
        <begin position="155"/>
        <end position="224"/>
    </location>
</feature>
<gene>
    <name evidence="2" type="ORF">TWF730_004793</name>
</gene>
<protein>
    <submittedName>
        <fullName evidence="2">Uncharacterized protein</fullName>
    </submittedName>
</protein>
<dbReference type="EMBL" id="JAVHNS010000019">
    <property type="protein sequence ID" value="KAK6330299.1"/>
    <property type="molecule type" value="Genomic_DNA"/>
</dbReference>
<name>A0AAV9TYZ6_9PEZI</name>
<feature type="compositionally biased region" description="Polar residues" evidence="1">
    <location>
        <begin position="161"/>
        <end position="202"/>
    </location>
</feature>
<reference evidence="2 3" key="1">
    <citation type="submission" date="2019-10" db="EMBL/GenBank/DDBJ databases">
        <authorList>
            <person name="Palmer J.M."/>
        </authorList>
    </citation>
    <scope>NUCLEOTIDE SEQUENCE [LARGE SCALE GENOMIC DNA]</scope>
    <source>
        <strain evidence="2 3">TWF730</strain>
    </source>
</reference>
<evidence type="ECO:0000313" key="2">
    <source>
        <dbReference type="EMBL" id="KAK6330299.1"/>
    </source>
</evidence>
<dbReference type="Proteomes" id="UP001373714">
    <property type="component" value="Unassembled WGS sequence"/>
</dbReference>
<evidence type="ECO:0000313" key="3">
    <source>
        <dbReference type="Proteomes" id="UP001373714"/>
    </source>
</evidence>
<evidence type="ECO:0000256" key="1">
    <source>
        <dbReference type="SAM" id="MobiDB-lite"/>
    </source>
</evidence>
<sequence>MTSPTVNIFVSPGLYIKPGDIAAGDINFEPCGGTDRWCYLAPGNLTGTCGTWLGQSDYCCWAAVRENDVEGYKSCGNIAGIRDTPFNRFGSSNSFNATGNTCPSGSFEFFEYDTEGGDGIAACCPNGQTGQVLLIGANTDGTQYSLDSIRCGTFEVPGELQNPTTNPVPTATSEMDDSTTSAAVTSRGESTSRPPTSITQMDTNTASATGGQATSTTTSNSASNKPSKMAYLILGSVIFGLFFGGGL</sequence>
<comment type="caution">
    <text evidence="2">The sequence shown here is derived from an EMBL/GenBank/DDBJ whole genome shotgun (WGS) entry which is preliminary data.</text>
</comment>
<accession>A0AAV9TYZ6</accession>
<keyword evidence="3" id="KW-1185">Reference proteome</keyword>
<feature type="compositionally biased region" description="Low complexity" evidence="1">
    <location>
        <begin position="203"/>
        <end position="224"/>
    </location>
</feature>
<dbReference type="AlphaFoldDB" id="A0AAV9TYZ6"/>
<proteinExistence type="predicted"/>
<organism evidence="2 3">
    <name type="scientific">Orbilia blumenaviensis</name>
    <dbReference type="NCBI Taxonomy" id="1796055"/>
    <lineage>
        <taxon>Eukaryota</taxon>
        <taxon>Fungi</taxon>
        <taxon>Dikarya</taxon>
        <taxon>Ascomycota</taxon>
        <taxon>Pezizomycotina</taxon>
        <taxon>Orbiliomycetes</taxon>
        <taxon>Orbiliales</taxon>
        <taxon>Orbiliaceae</taxon>
        <taxon>Orbilia</taxon>
    </lineage>
</organism>